<gene>
    <name evidence="2" type="ORF">DICPUDRAFT_84273</name>
</gene>
<sequence length="171" mass="20034">MSQFNTELQMVSKTIKAYVASTGTLSNRVLSSTNRIFETSTTKVETGRNYTQYNLKSYPYYHATKVGEELKNQKEFKYQVASSHGHNGDAPGIKTDYFKHRKYHKKNEYKHGENFDNKPIYQHILKRNEVKTVSELKEDYNRMVEESKKNSPKSEQRETQEKMKDFSLGVD</sequence>
<dbReference type="EMBL" id="GL871397">
    <property type="protein sequence ID" value="EGC29732.1"/>
    <property type="molecule type" value="Genomic_DNA"/>
</dbReference>
<dbReference type="FunCoup" id="F1A248">
    <property type="interactions" value="231"/>
</dbReference>
<protein>
    <submittedName>
        <fullName evidence="2">Uncharacterized protein</fullName>
    </submittedName>
</protein>
<dbReference type="VEuPathDB" id="AmoebaDB:DICPUDRAFT_84273"/>
<dbReference type="InParanoid" id="F1A248"/>
<keyword evidence="3" id="KW-1185">Reference proteome</keyword>
<evidence type="ECO:0000313" key="2">
    <source>
        <dbReference type="EMBL" id="EGC29732.1"/>
    </source>
</evidence>
<evidence type="ECO:0000313" key="3">
    <source>
        <dbReference type="Proteomes" id="UP000001064"/>
    </source>
</evidence>
<accession>F1A248</accession>
<name>F1A248_DICPU</name>
<feature type="region of interest" description="Disordered" evidence="1">
    <location>
        <begin position="140"/>
        <end position="171"/>
    </location>
</feature>
<dbReference type="Proteomes" id="UP000001064">
    <property type="component" value="Unassembled WGS sequence"/>
</dbReference>
<reference evidence="3" key="1">
    <citation type="journal article" date="2011" name="Genome Biol.">
        <title>Comparative genomics of the social amoebae Dictyostelium discoideum and Dictyostelium purpureum.</title>
        <authorList>
            <consortium name="US DOE Joint Genome Institute (JGI-PGF)"/>
            <person name="Sucgang R."/>
            <person name="Kuo A."/>
            <person name="Tian X."/>
            <person name="Salerno W."/>
            <person name="Parikh A."/>
            <person name="Feasley C.L."/>
            <person name="Dalin E."/>
            <person name="Tu H."/>
            <person name="Huang E."/>
            <person name="Barry K."/>
            <person name="Lindquist E."/>
            <person name="Shapiro H."/>
            <person name="Bruce D."/>
            <person name="Schmutz J."/>
            <person name="Salamov A."/>
            <person name="Fey P."/>
            <person name="Gaudet P."/>
            <person name="Anjard C."/>
            <person name="Babu M.M."/>
            <person name="Basu S."/>
            <person name="Bushmanova Y."/>
            <person name="van der Wel H."/>
            <person name="Katoh-Kurasawa M."/>
            <person name="Dinh C."/>
            <person name="Coutinho P.M."/>
            <person name="Saito T."/>
            <person name="Elias M."/>
            <person name="Schaap P."/>
            <person name="Kay R.R."/>
            <person name="Henrissat B."/>
            <person name="Eichinger L."/>
            <person name="Rivero F."/>
            <person name="Putnam N.H."/>
            <person name="West C.M."/>
            <person name="Loomis W.F."/>
            <person name="Chisholm R.L."/>
            <person name="Shaulsky G."/>
            <person name="Strassmann J.E."/>
            <person name="Queller D.C."/>
            <person name="Kuspa A."/>
            <person name="Grigoriev I.V."/>
        </authorList>
    </citation>
    <scope>NUCLEOTIDE SEQUENCE [LARGE SCALE GENOMIC DNA]</scope>
    <source>
        <strain evidence="3">QSDP1</strain>
    </source>
</reference>
<evidence type="ECO:0000256" key="1">
    <source>
        <dbReference type="SAM" id="MobiDB-lite"/>
    </source>
</evidence>
<dbReference type="eggNOG" id="ENOG502RHYA">
    <property type="taxonomic scope" value="Eukaryota"/>
</dbReference>
<dbReference type="RefSeq" id="XP_003293743.1">
    <property type="nucleotide sequence ID" value="XM_003293695.1"/>
</dbReference>
<proteinExistence type="predicted"/>
<dbReference type="AlphaFoldDB" id="F1A248"/>
<organism evidence="2 3">
    <name type="scientific">Dictyostelium purpureum</name>
    <name type="common">Slime mold</name>
    <dbReference type="NCBI Taxonomy" id="5786"/>
    <lineage>
        <taxon>Eukaryota</taxon>
        <taxon>Amoebozoa</taxon>
        <taxon>Evosea</taxon>
        <taxon>Eumycetozoa</taxon>
        <taxon>Dictyostelia</taxon>
        <taxon>Dictyosteliales</taxon>
        <taxon>Dictyosteliaceae</taxon>
        <taxon>Dictyostelium</taxon>
    </lineage>
</organism>
<dbReference type="OrthoDB" id="10424805at2759"/>
<dbReference type="GeneID" id="10505057"/>
<dbReference type="KEGG" id="dpp:DICPUDRAFT_84273"/>
<feature type="compositionally biased region" description="Basic and acidic residues" evidence="1">
    <location>
        <begin position="140"/>
        <end position="165"/>
    </location>
</feature>
<dbReference type="OMA" id="IFPHITK"/>